<dbReference type="InterPro" id="IPR032710">
    <property type="entry name" value="NTF2-like_dom_sf"/>
</dbReference>
<dbReference type="AlphaFoldDB" id="A0A6P2BN38"/>
<reference evidence="2 3" key="1">
    <citation type="submission" date="2018-11" db="EMBL/GenBank/DDBJ databases">
        <title>Trebonia kvetii gen.nov., sp.nov., a novel acidophilic actinobacterium, and proposal of the new actinobacterial family Treboniaceae fam. nov.</title>
        <authorList>
            <person name="Rapoport D."/>
            <person name="Sagova-Mareckova M."/>
            <person name="Sedlacek I."/>
            <person name="Provaznik J."/>
            <person name="Kralova S."/>
            <person name="Pavlinic D."/>
            <person name="Benes V."/>
            <person name="Kopecky J."/>
        </authorList>
    </citation>
    <scope>NUCLEOTIDE SEQUENCE [LARGE SCALE GENOMIC DNA]</scope>
    <source>
        <strain evidence="2 3">15Tr583</strain>
    </source>
</reference>
<dbReference type="Pfam" id="PF13577">
    <property type="entry name" value="SnoaL_4"/>
    <property type="match status" value="1"/>
</dbReference>
<evidence type="ECO:0000313" key="3">
    <source>
        <dbReference type="Proteomes" id="UP000460272"/>
    </source>
</evidence>
<protein>
    <submittedName>
        <fullName evidence="2">Nuclear transport factor 2 family protein</fullName>
    </submittedName>
</protein>
<gene>
    <name evidence="2" type="ORF">EAS64_38335</name>
</gene>
<feature type="domain" description="SnoaL-like" evidence="1">
    <location>
        <begin position="3"/>
        <end position="128"/>
    </location>
</feature>
<dbReference type="SUPFAM" id="SSF54427">
    <property type="entry name" value="NTF2-like"/>
    <property type="match status" value="1"/>
</dbReference>
<accession>A0A6P2BN38</accession>
<organism evidence="2 3">
    <name type="scientific">Trebonia kvetii</name>
    <dbReference type="NCBI Taxonomy" id="2480626"/>
    <lineage>
        <taxon>Bacteria</taxon>
        <taxon>Bacillati</taxon>
        <taxon>Actinomycetota</taxon>
        <taxon>Actinomycetes</taxon>
        <taxon>Streptosporangiales</taxon>
        <taxon>Treboniaceae</taxon>
        <taxon>Trebonia</taxon>
    </lineage>
</organism>
<dbReference type="EMBL" id="RPFW01000009">
    <property type="protein sequence ID" value="TVZ00479.1"/>
    <property type="molecule type" value="Genomic_DNA"/>
</dbReference>
<dbReference type="RefSeq" id="WP_145861331.1">
    <property type="nucleotide sequence ID" value="NZ_RPFW01000009.1"/>
</dbReference>
<dbReference type="InterPro" id="IPR037401">
    <property type="entry name" value="SnoaL-like"/>
</dbReference>
<evidence type="ECO:0000259" key="1">
    <source>
        <dbReference type="Pfam" id="PF13577"/>
    </source>
</evidence>
<evidence type="ECO:0000313" key="2">
    <source>
        <dbReference type="EMBL" id="TVZ00479.1"/>
    </source>
</evidence>
<proteinExistence type="predicted"/>
<keyword evidence="3" id="KW-1185">Reference proteome</keyword>
<dbReference type="Proteomes" id="UP000460272">
    <property type="component" value="Unassembled WGS sequence"/>
</dbReference>
<comment type="caution">
    <text evidence="2">The sequence shown here is derived from an EMBL/GenBank/DDBJ whole genome shotgun (WGS) entry which is preliminary data.</text>
</comment>
<dbReference type="CDD" id="cd00531">
    <property type="entry name" value="NTF2_like"/>
    <property type="match status" value="1"/>
</dbReference>
<name>A0A6P2BN38_9ACTN</name>
<dbReference type="OrthoDB" id="4941530at2"/>
<dbReference type="Gene3D" id="3.10.450.50">
    <property type="match status" value="1"/>
</dbReference>
<sequence length="165" mass="18491">MDLAVLEEIRQLKYRYLRCVDQKLWDEMADVFTEAATVDYGTHVYGKPLKLAGRDEIIAFFRAKLGPEIITVHAAGQPEITVDGDKASGTWRFEDTVIATEHRVAIAGAAFYQDRYERGPDGSWRIAHTGYVRIYEAMMSLDDLPSFKFLAGLPTGKSDADAAVR</sequence>